<name>A0ACC1A849_9ROSI</name>
<sequence>MVMDSRLNSKWTLLQQTNNVDLHHLICWCMPKKLVQQDEIPQALAALTLDTTIAKIEWTTNTGASNHMTGKPGMLTNLRKYSRADSVLIGDGSSMPILAIGDSYIKQKASTIPFYDVLLEHETRQAMIIGKCKGDLYVLPTSPELYFSHQFKSGTTEVWHQRLGHP</sequence>
<proteinExistence type="predicted"/>
<dbReference type="EMBL" id="CM047908">
    <property type="protein sequence ID" value="KAJ0082346.1"/>
    <property type="molecule type" value="Genomic_DNA"/>
</dbReference>
<reference evidence="2" key="1">
    <citation type="journal article" date="2023" name="G3 (Bethesda)">
        <title>Genome assembly and association tests identify interacting loci associated with vigor, precocity, and sex in interspecific pistachio rootstocks.</title>
        <authorList>
            <person name="Palmer W."/>
            <person name="Jacygrad E."/>
            <person name="Sagayaradj S."/>
            <person name="Cavanaugh K."/>
            <person name="Han R."/>
            <person name="Bertier L."/>
            <person name="Beede B."/>
            <person name="Kafkas S."/>
            <person name="Golino D."/>
            <person name="Preece J."/>
            <person name="Michelmore R."/>
        </authorList>
    </citation>
    <scope>NUCLEOTIDE SEQUENCE [LARGE SCALE GENOMIC DNA]</scope>
</reference>
<gene>
    <name evidence="1" type="ORF">Patl1_11466</name>
</gene>
<accession>A0ACC1A849</accession>
<keyword evidence="2" id="KW-1185">Reference proteome</keyword>
<evidence type="ECO:0000313" key="2">
    <source>
        <dbReference type="Proteomes" id="UP001164250"/>
    </source>
</evidence>
<protein>
    <submittedName>
        <fullName evidence="1">Uncharacterized protein</fullName>
    </submittedName>
</protein>
<evidence type="ECO:0000313" key="1">
    <source>
        <dbReference type="EMBL" id="KAJ0082346.1"/>
    </source>
</evidence>
<comment type="caution">
    <text evidence="1">The sequence shown here is derived from an EMBL/GenBank/DDBJ whole genome shotgun (WGS) entry which is preliminary data.</text>
</comment>
<organism evidence="1 2">
    <name type="scientific">Pistacia atlantica</name>
    <dbReference type="NCBI Taxonomy" id="434234"/>
    <lineage>
        <taxon>Eukaryota</taxon>
        <taxon>Viridiplantae</taxon>
        <taxon>Streptophyta</taxon>
        <taxon>Embryophyta</taxon>
        <taxon>Tracheophyta</taxon>
        <taxon>Spermatophyta</taxon>
        <taxon>Magnoliopsida</taxon>
        <taxon>eudicotyledons</taxon>
        <taxon>Gunneridae</taxon>
        <taxon>Pentapetalae</taxon>
        <taxon>rosids</taxon>
        <taxon>malvids</taxon>
        <taxon>Sapindales</taxon>
        <taxon>Anacardiaceae</taxon>
        <taxon>Pistacia</taxon>
    </lineage>
</organism>
<dbReference type="Proteomes" id="UP001164250">
    <property type="component" value="Chromosome 12"/>
</dbReference>